<feature type="compositionally biased region" description="Low complexity" evidence="1">
    <location>
        <begin position="87"/>
        <end position="101"/>
    </location>
</feature>
<reference evidence="4 5" key="1">
    <citation type="journal article" date="2008" name="Int. J. Syst. Evol. Microbiol.">
        <title>Leifsonia pindariensis sp. nov., isolated from the Pindari glacier of the Indian Himalayas, and emended description of the genus Leifsonia.</title>
        <authorList>
            <person name="Reddy G.S."/>
            <person name="Prabagaran S.R."/>
            <person name="Shivaji S."/>
        </authorList>
    </citation>
    <scope>NUCLEOTIDE SEQUENCE [LARGE SCALE GENOMIC DNA]</scope>
    <source>
        <strain evidence="4 5">PON 10</strain>
    </source>
</reference>
<dbReference type="EMBL" id="MPZN01000082">
    <property type="protein sequence ID" value="PPL14716.1"/>
    <property type="molecule type" value="Genomic_DNA"/>
</dbReference>
<feature type="region of interest" description="Disordered" evidence="1">
    <location>
        <begin position="17"/>
        <end position="49"/>
    </location>
</feature>
<evidence type="ECO:0000313" key="5">
    <source>
        <dbReference type="Proteomes" id="UP000237755"/>
    </source>
</evidence>
<feature type="domain" description="Septum formation-related" evidence="3">
    <location>
        <begin position="125"/>
        <end position="226"/>
    </location>
</feature>
<feature type="compositionally biased region" description="Low complexity" evidence="1">
    <location>
        <begin position="17"/>
        <end position="27"/>
    </location>
</feature>
<keyword evidence="2" id="KW-1133">Transmembrane helix</keyword>
<keyword evidence="2" id="KW-0812">Transmembrane</keyword>
<feature type="transmembrane region" description="Helical" evidence="2">
    <location>
        <begin position="53"/>
        <end position="73"/>
    </location>
</feature>
<dbReference type="InterPro" id="IPR026004">
    <property type="entry name" value="Septum_form"/>
</dbReference>
<protein>
    <recommendedName>
        <fullName evidence="3">Septum formation-related domain-containing protein</fullName>
    </recommendedName>
</protein>
<organism evidence="4 5">
    <name type="scientific">Microterricola pindariensis</name>
    <dbReference type="NCBI Taxonomy" id="478010"/>
    <lineage>
        <taxon>Bacteria</taxon>
        <taxon>Bacillati</taxon>
        <taxon>Actinomycetota</taxon>
        <taxon>Actinomycetes</taxon>
        <taxon>Micrococcales</taxon>
        <taxon>Microbacteriaceae</taxon>
        <taxon>Microterricola</taxon>
    </lineage>
</organism>
<gene>
    <name evidence="4" type="ORF">GY24_15665</name>
</gene>
<dbReference type="Proteomes" id="UP000237755">
    <property type="component" value="Unassembled WGS sequence"/>
</dbReference>
<keyword evidence="2" id="KW-0472">Membrane</keyword>
<evidence type="ECO:0000256" key="1">
    <source>
        <dbReference type="SAM" id="MobiDB-lite"/>
    </source>
</evidence>
<dbReference type="Pfam" id="PF13845">
    <property type="entry name" value="Septum_form"/>
    <property type="match status" value="1"/>
</dbReference>
<evidence type="ECO:0000256" key="2">
    <source>
        <dbReference type="SAM" id="Phobius"/>
    </source>
</evidence>
<evidence type="ECO:0000313" key="4">
    <source>
        <dbReference type="EMBL" id="PPL14716.1"/>
    </source>
</evidence>
<keyword evidence="5" id="KW-1185">Reference proteome</keyword>
<evidence type="ECO:0000259" key="3">
    <source>
        <dbReference type="Pfam" id="PF13845"/>
    </source>
</evidence>
<accession>A0ABX5ARS9</accession>
<feature type="region of interest" description="Disordered" evidence="1">
    <location>
        <begin position="87"/>
        <end position="118"/>
    </location>
</feature>
<comment type="caution">
    <text evidence="4">The sequence shown here is derived from an EMBL/GenBank/DDBJ whole genome shotgun (WGS) entry which is preliminary data.</text>
</comment>
<sequence>MPAGAAAEPFGHWAAAVPASAAPAGTPQPGGPNGPASTGSGRPPGSGGKPPRALIITLIAVVCVAVLAGLFILGTKLPALLGTAPTPTPAATEGTAPATEAPTPPPAPTAMQPAGEHNWDELFGGECLDPFVSPWAETFTVVDCGAPHAAQLAFRGSLGGDEATPFPGEEAIAAQTNELCGRTGIVDPAAESAAGQLQMQSSFPVTEQQWAAGQRNYYCFVSAVSGEPLTASVTGPGPAA</sequence>
<name>A0ABX5ARS9_9MICO</name>
<proteinExistence type="predicted"/>